<keyword evidence="2" id="KW-1185">Reference proteome</keyword>
<reference evidence="1 3" key="1">
    <citation type="journal article" date="2020" name="Stud. Mycol.">
        <title>101 Dothideomycetes genomes: a test case for predicting lifestyles and emergence of pathogens.</title>
        <authorList>
            <person name="Haridas S."/>
            <person name="Albert R."/>
            <person name="Binder M."/>
            <person name="Bloem J."/>
            <person name="Labutti K."/>
            <person name="Salamov A."/>
            <person name="Andreopoulos B."/>
            <person name="Baker S."/>
            <person name="Barry K."/>
            <person name="Bills G."/>
            <person name="Bluhm B."/>
            <person name="Cannon C."/>
            <person name="Castanera R."/>
            <person name="Culley D."/>
            <person name="Daum C."/>
            <person name="Ezra D."/>
            <person name="Gonzalez J."/>
            <person name="Henrissat B."/>
            <person name="Kuo A."/>
            <person name="Liang C."/>
            <person name="Lipzen A."/>
            <person name="Lutzoni F."/>
            <person name="Magnuson J."/>
            <person name="Mondo S."/>
            <person name="Nolan M."/>
            <person name="Ohm R."/>
            <person name="Pangilinan J."/>
            <person name="Park H.-J."/>
            <person name="Ramirez L."/>
            <person name="Alfaro M."/>
            <person name="Sun H."/>
            <person name="Tritt A."/>
            <person name="Yoshinaga Y."/>
            <person name="Zwiers L.-H."/>
            <person name="Turgeon B."/>
            <person name="Goodwin S."/>
            <person name="Spatafora J."/>
            <person name="Crous P."/>
            <person name="Grigoriev I."/>
        </authorList>
    </citation>
    <scope>NUCLEOTIDE SEQUENCE</scope>
    <source>
        <strain evidence="1 3">CBS 304.34</strain>
    </source>
</reference>
<reference evidence="3" key="3">
    <citation type="submission" date="2025-04" db="UniProtKB">
        <authorList>
            <consortium name="RefSeq"/>
        </authorList>
    </citation>
    <scope>IDENTIFICATION</scope>
    <source>
        <strain evidence="3">CBS 304.34</strain>
    </source>
</reference>
<accession>A0A6A6YTY0</accession>
<reference evidence="3" key="2">
    <citation type="submission" date="2020-04" db="EMBL/GenBank/DDBJ databases">
        <authorList>
            <consortium name="NCBI Genome Project"/>
        </authorList>
    </citation>
    <scope>NUCLEOTIDE SEQUENCE</scope>
    <source>
        <strain evidence="3">CBS 304.34</strain>
    </source>
</reference>
<organism evidence="1">
    <name type="scientific">Mytilinidion resinicola</name>
    <dbReference type="NCBI Taxonomy" id="574789"/>
    <lineage>
        <taxon>Eukaryota</taxon>
        <taxon>Fungi</taxon>
        <taxon>Dikarya</taxon>
        <taxon>Ascomycota</taxon>
        <taxon>Pezizomycotina</taxon>
        <taxon>Dothideomycetes</taxon>
        <taxon>Pleosporomycetidae</taxon>
        <taxon>Mytilinidiales</taxon>
        <taxon>Mytilinidiaceae</taxon>
        <taxon>Mytilinidion</taxon>
    </lineage>
</organism>
<gene>
    <name evidence="1 3" type="ORF">BDZ99DRAFT_461936</name>
</gene>
<name>A0A6A6YTY0_9PEZI</name>
<proteinExistence type="predicted"/>
<sequence length="219" mass="24765">MEVLQNSKGHQFMGWSGGSTLYLWTIMEEIRNHRKPKAMGWEVWRIKTFLINSYMEGRKKLLNLPMGRGRCGRSKADLIVTNGEVSKPSPDTATWWEVRSCSNVQNAVSWRRFKFNEIERLMVWVGGGSKSYSSGMHGGSSKDNTSNAMTGAGRCSGCSISTKNRPDEPFMGELQDWYYLYSMGRWGGSNTDTKPHMEKPQNFELIYSLGRCGGSKAYA</sequence>
<dbReference type="AlphaFoldDB" id="A0A6A6YTY0"/>
<dbReference type="RefSeq" id="XP_033578953.1">
    <property type="nucleotide sequence ID" value="XM_033719730.1"/>
</dbReference>
<protein>
    <submittedName>
        <fullName evidence="1 3">Uncharacterized protein</fullName>
    </submittedName>
</protein>
<evidence type="ECO:0000313" key="3">
    <source>
        <dbReference type="RefSeq" id="XP_033578953.1"/>
    </source>
</evidence>
<dbReference type="Proteomes" id="UP000504636">
    <property type="component" value="Unplaced"/>
</dbReference>
<dbReference type="EMBL" id="MU003698">
    <property type="protein sequence ID" value="KAF2811989.1"/>
    <property type="molecule type" value="Genomic_DNA"/>
</dbReference>
<evidence type="ECO:0000313" key="2">
    <source>
        <dbReference type="Proteomes" id="UP000504636"/>
    </source>
</evidence>
<evidence type="ECO:0000313" key="1">
    <source>
        <dbReference type="EMBL" id="KAF2811989.1"/>
    </source>
</evidence>
<dbReference type="GeneID" id="54460623"/>